<dbReference type="RefSeq" id="WP_145074023.1">
    <property type="nucleotide sequence ID" value="NZ_CP036425.1"/>
</dbReference>
<keyword evidence="3" id="KW-1185">Reference proteome</keyword>
<evidence type="ECO:0000256" key="1">
    <source>
        <dbReference type="SAM" id="Phobius"/>
    </source>
</evidence>
<name>A0A517YQC8_9BACT</name>
<accession>A0A517YQC8</accession>
<keyword evidence="1" id="KW-0472">Membrane</keyword>
<organism evidence="2 3">
    <name type="scientific">Poriferisphaera corsica</name>
    <dbReference type="NCBI Taxonomy" id="2528020"/>
    <lineage>
        <taxon>Bacteria</taxon>
        <taxon>Pseudomonadati</taxon>
        <taxon>Planctomycetota</taxon>
        <taxon>Phycisphaerae</taxon>
        <taxon>Phycisphaerales</taxon>
        <taxon>Phycisphaeraceae</taxon>
        <taxon>Poriferisphaera</taxon>
    </lineage>
</organism>
<feature type="transmembrane region" description="Helical" evidence="1">
    <location>
        <begin position="20"/>
        <end position="51"/>
    </location>
</feature>
<keyword evidence="1" id="KW-0812">Transmembrane</keyword>
<proteinExistence type="predicted"/>
<feature type="transmembrane region" description="Helical" evidence="1">
    <location>
        <begin position="63"/>
        <end position="83"/>
    </location>
</feature>
<protein>
    <recommendedName>
        <fullName evidence="4">DUF4190 domain-containing protein</fullName>
    </recommendedName>
</protein>
<dbReference type="KEGG" id="pcor:KS4_04650"/>
<reference evidence="2 3" key="1">
    <citation type="submission" date="2019-02" db="EMBL/GenBank/DDBJ databases">
        <title>Deep-cultivation of Planctomycetes and their phenomic and genomic characterization uncovers novel biology.</title>
        <authorList>
            <person name="Wiegand S."/>
            <person name="Jogler M."/>
            <person name="Boedeker C."/>
            <person name="Pinto D."/>
            <person name="Vollmers J."/>
            <person name="Rivas-Marin E."/>
            <person name="Kohn T."/>
            <person name="Peeters S.H."/>
            <person name="Heuer A."/>
            <person name="Rast P."/>
            <person name="Oberbeckmann S."/>
            <person name="Bunk B."/>
            <person name="Jeske O."/>
            <person name="Meyerdierks A."/>
            <person name="Storesund J.E."/>
            <person name="Kallscheuer N."/>
            <person name="Luecker S."/>
            <person name="Lage O.M."/>
            <person name="Pohl T."/>
            <person name="Merkel B.J."/>
            <person name="Hornburger P."/>
            <person name="Mueller R.-W."/>
            <person name="Bruemmer F."/>
            <person name="Labrenz M."/>
            <person name="Spormann A.M."/>
            <person name="Op den Camp H."/>
            <person name="Overmann J."/>
            <person name="Amann R."/>
            <person name="Jetten M.S.M."/>
            <person name="Mascher T."/>
            <person name="Medema M.H."/>
            <person name="Devos D.P."/>
            <person name="Kaster A.-K."/>
            <person name="Ovreas L."/>
            <person name="Rohde M."/>
            <person name="Galperin M.Y."/>
            <person name="Jogler C."/>
        </authorList>
    </citation>
    <scope>NUCLEOTIDE SEQUENCE [LARGE SCALE GENOMIC DNA]</scope>
    <source>
        <strain evidence="2 3">KS4</strain>
    </source>
</reference>
<dbReference type="Proteomes" id="UP000317369">
    <property type="component" value="Chromosome"/>
</dbReference>
<evidence type="ECO:0000313" key="2">
    <source>
        <dbReference type="EMBL" id="QDU32433.1"/>
    </source>
</evidence>
<dbReference type="AlphaFoldDB" id="A0A517YQC8"/>
<gene>
    <name evidence="2" type="ORF">KS4_04650</name>
</gene>
<evidence type="ECO:0008006" key="4">
    <source>
        <dbReference type="Google" id="ProtNLM"/>
    </source>
</evidence>
<keyword evidence="1" id="KW-1133">Transmembrane helix</keyword>
<sequence length="96" mass="9898">MPDQPTQPPPSPPTDNGRTFASGSLALGFLGLLCSCIPIGGFPLSLIALVFGIIAKARGQNGIATTGIILAILGLIFSIMAMFSTTHITTSYSFSI</sequence>
<dbReference type="EMBL" id="CP036425">
    <property type="protein sequence ID" value="QDU32433.1"/>
    <property type="molecule type" value="Genomic_DNA"/>
</dbReference>
<evidence type="ECO:0000313" key="3">
    <source>
        <dbReference type="Proteomes" id="UP000317369"/>
    </source>
</evidence>